<feature type="domain" description="Putative tail fiber protein gp53-like C-terminal" evidence="2">
    <location>
        <begin position="496"/>
        <end position="561"/>
    </location>
</feature>
<accession>A0ABN1LJI5</accession>
<evidence type="ECO:0000313" key="3">
    <source>
        <dbReference type="EMBL" id="GAA0856879.1"/>
    </source>
</evidence>
<dbReference type="InterPro" id="IPR054075">
    <property type="entry name" value="Gp53-like_C"/>
</dbReference>
<dbReference type="Pfam" id="PF10651">
    <property type="entry name" value="BppU_N"/>
    <property type="match status" value="1"/>
</dbReference>
<dbReference type="Proteomes" id="UP001501764">
    <property type="component" value="Unassembled WGS sequence"/>
</dbReference>
<name>A0ABN1LJI5_9CLOT</name>
<dbReference type="RefSeq" id="WP_346025843.1">
    <property type="nucleotide sequence ID" value="NZ_BAAACO010000001.1"/>
</dbReference>
<proteinExistence type="predicted"/>
<comment type="caution">
    <text evidence="3">The sequence shown here is derived from an EMBL/GenBank/DDBJ whole genome shotgun (WGS) entry which is preliminary data.</text>
</comment>
<dbReference type="InterPro" id="IPR018913">
    <property type="entry name" value="BppU_N"/>
</dbReference>
<dbReference type="CDD" id="cd19958">
    <property type="entry name" value="pyocin_knob"/>
    <property type="match status" value="2"/>
</dbReference>
<organism evidence="3 4">
    <name type="scientific">Clostridium nitritogenes</name>
    <dbReference type="NCBI Taxonomy" id="83340"/>
    <lineage>
        <taxon>Bacteria</taxon>
        <taxon>Bacillati</taxon>
        <taxon>Bacillota</taxon>
        <taxon>Clostridia</taxon>
        <taxon>Eubacteriales</taxon>
        <taxon>Clostridiaceae</taxon>
        <taxon>Clostridium</taxon>
    </lineage>
</organism>
<keyword evidence="4" id="KW-1185">Reference proteome</keyword>
<evidence type="ECO:0000313" key="4">
    <source>
        <dbReference type="Proteomes" id="UP001501764"/>
    </source>
</evidence>
<dbReference type="Pfam" id="PF21882">
    <property type="entry name" value="Gp53-like_C"/>
    <property type="match status" value="1"/>
</dbReference>
<evidence type="ECO:0000259" key="2">
    <source>
        <dbReference type="Pfam" id="PF21882"/>
    </source>
</evidence>
<gene>
    <name evidence="3" type="ORF">GCM10008916_08270</name>
</gene>
<dbReference type="Gene3D" id="2.60.40.3350">
    <property type="match status" value="1"/>
</dbReference>
<reference evidence="3 4" key="1">
    <citation type="journal article" date="2019" name="Int. J. Syst. Evol. Microbiol.">
        <title>The Global Catalogue of Microorganisms (GCM) 10K type strain sequencing project: providing services to taxonomists for standard genome sequencing and annotation.</title>
        <authorList>
            <consortium name="The Broad Institute Genomics Platform"/>
            <consortium name="The Broad Institute Genome Sequencing Center for Infectious Disease"/>
            <person name="Wu L."/>
            <person name="Ma J."/>
        </authorList>
    </citation>
    <scope>NUCLEOTIDE SEQUENCE [LARGE SCALE GENOMIC DNA]</scope>
    <source>
        <strain evidence="3 4">JCM 6485</strain>
    </source>
</reference>
<dbReference type="Gene3D" id="2.60.40.3940">
    <property type="match status" value="1"/>
</dbReference>
<feature type="domain" description="BppU N-terminal" evidence="1">
    <location>
        <begin position="6"/>
        <end position="134"/>
    </location>
</feature>
<dbReference type="EMBL" id="BAAACO010000001">
    <property type="protein sequence ID" value="GAA0856879.1"/>
    <property type="molecule type" value="Genomic_DNA"/>
</dbReference>
<evidence type="ECO:0000259" key="1">
    <source>
        <dbReference type="Pfam" id="PF10651"/>
    </source>
</evidence>
<sequence length="572" mass="64079">MKTTKTVNLDINKKKYDFISAKQGDNARYLLFRILDNGVPFSLQGKIVKVFAIKPDGKKVFNNTNIIDSEKGLVEVQLTTQMLAVDGILRCELTIFENGEILSTMPFEIDIITSVRDENAILSTNEFSVLMNVIENGKTLTESLKPIVSEAKPLYENLKPVVDEAKPLNETFPNVVNEAKETESKLKEIVASGNLDNYIKKVEVPTDKDCNSFKKVNVFCVFDTGAGEFKNTPEGILSRGSCRVFILINRGYSDGRFQQEFINVYPQNRTTRYIRNFNADGNGNWGTWWKVYDEANKPIPSELKAFGGMGALPIGTDLNNILDNGCYEISEISKCVNGIQGIYDWGTIIVFNTNLVNTPNGQRITQIYYPHVNQGGKRIPYYRVKDGGNWTEWLPVTYGLNANDVNAVSKNGDGEINGKLTVNQLENKNPWIVLATGSDGREFGSGIGEEDMYLYNSKANTYFQLKNDGRLCFNGKEVCDRGHFTGEPGLNGYQMFPTGLLVQWGYVDMGKDTTKLVNFPKSFKDNNYNLQVSVYGGPGRVPAVKTYYAKNNNFYIQCEAGFSVYWEAKGSV</sequence>
<evidence type="ECO:0008006" key="5">
    <source>
        <dbReference type="Google" id="ProtNLM"/>
    </source>
</evidence>
<protein>
    <recommendedName>
        <fullName evidence="5">BppU N-terminal domain-containing protein</fullName>
    </recommendedName>
</protein>